<name>A0ACC3SHY7_9PEZI</name>
<keyword evidence="2" id="KW-1185">Reference proteome</keyword>
<sequence>MYRRPAPGRPARQCGHPKSAQCDCLAKRTLCCTLTSSQWDMVEQGQIVAVAMYDSREDLELATQHRHHSVSSVSTPGSNQDVGSMGTGTPYQTPPYQVPRLPIFGVGGPQGPQNAMYAPSLPTSGHVSSQFINGASIADPRLPDWVPSPADPLTDLDLAHLQAARRDAQQNSFSHMDFSNTQFPTPVSYPPRNQDVQFASPPFMDHQDPTNHLAGATRKSRVGARSMGC</sequence>
<protein>
    <submittedName>
        <fullName evidence="1">Uncharacterized protein</fullName>
    </submittedName>
</protein>
<evidence type="ECO:0000313" key="2">
    <source>
        <dbReference type="Proteomes" id="UP001320706"/>
    </source>
</evidence>
<evidence type="ECO:0000313" key="1">
    <source>
        <dbReference type="EMBL" id="KAK8214722.1"/>
    </source>
</evidence>
<organism evidence="1 2">
    <name type="scientific">Zalaria obscura</name>
    <dbReference type="NCBI Taxonomy" id="2024903"/>
    <lineage>
        <taxon>Eukaryota</taxon>
        <taxon>Fungi</taxon>
        <taxon>Dikarya</taxon>
        <taxon>Ascomycota</taxon>
        <taxon>Pezizomycotina</taxon>
        <taxon>Dothideomycetes</taxon>
        <taxon>Dothideomycetidae</taxon>
        <taxon>Dothideales</taxon>
        <taxon>Zalariaceae</taxon>
        <taxon>Zalaria</taxon>
    </lineage>
</organism>
<reference evidence="1" key="1">
    <citation type="submission" date="2024-02" db="EMBL/GenBank/DDBJ databases">
        <title>Metagenome Assembled Genome of Zalaria obscura JY119.</title>
        <authorList>
            <person name="Vighnesh L."/>
            <person name="Jagadeeshwari U."/>
            <person name="Venkata Ramana C."/>
            <person name="Sasikala C."/>
        </authorList>
    </citation>
    <scope>NUCLEOTIDE SEQUENCE</scope>
    <source>
        <strain evidence="1">JY119</strain>
    </source>
</reference>
<comment type="caution">
    <text evidence="1">The sequence shown here is derived from an EMBL/GenBank/DDBJ whole genome shotgun (WGS) entry which is preliminary data.</text>
</comment>
<gene>
    <name evidence="1" type="ORF">M8818_002302</name>
</gene>
<dbReference type="EMBL" id="JAMKPW020000010">
    <property type="protein sequence ID" value="KAK8214722.1"/>
    <property type="molecule type" value="Genomic_DNA"/>
</dbReference>
<dbReference type="Proteomes" id="UP001320706">
    <property type="component" value="Unassembled WGS sequence"/>
</dbReference>
<accession>A0ACC3SHY7</accession>
<proteinExistence type="predicted"/>